<evidence type="ECO:0000313" key="5">
    <source>
        <dbReference type="EMBL" id="SFF14557.1"/>
    </source>
</evidence>
<dbReference type="SMART" id="SM00342">
    <property type="entry name" value="HTH_ARAC"/>
    <property type="match status" value="1"/>
</dbReference>
<dbReference type="SUPFAM" id="SSF46689">
    <property type="entry name" value="Homeodomain-like"/>
    <property type="match status" value="1"/>
</dbReference>
<dbReference type="Gene3D" id="1.10.10.60">
    <property type="entry name" value="Homeodomain-like"/>
    <property type="match status" value="1"/>
</dbReference>
<evidence type="ECO:0000256" key="2">
    <source>
        <dbReference type="ARBA" id="ARBA00023125"/>
    </source>
</evidence>
<evidence type="ECO:0000313" key="6">
    <source>
        <dbReference type="Proteomes" id="UP000183129"/>
    </source>
</evidence>
<dbReference type="RefSeq" id="WP_234797561.1">
    <property type="nucleotide sequence ID" value="NZ_FONS01000005.1"/>
</dbReference>
<feature type="domain" description="HTH araC/xylS-type" evidence="4">
    <location>
        <begin position="203"/>
        <end position="303"/>
    </location>
</feature>
<dbReference type="GO" id="GO:0003700">
    <property type="term" value="F:DNA-binding transcription factor activity"/>
    <property type="evidence" value="ECO:0007669"/>
    <property type="project" value="InterPro"/>
</dbReference>
<keyword evidence="3" id="KW-0804">Transcription</keyword>
<protein>
    <submittedName>
        <fullName evidence="5">Helix-turn-helix domain-containing protein</fullName>
    </submittedName>
</protein>
<dbReference type="Pfam" id="PF12833">
    <property type="entry name" value="HTH_18"/>
    <property type="match status" value="1"/>
</dbReference>
<name>A0A1I2GCA0_9SPHI</name>
<dbReference type="PROSITE" id="PS01124">
    <property type="entry name" value="HTH_ARAC_FAMILY_2"/>
    <property type="match status" value="1"/>
</dbReference>
<dbReference type="AlphaFoldDB" id="A0A1I2GCA0"/>
<dbReference type="PANTHER" id="PTHR43280">
    <property type="entry name" value="ARAC-FAMILY TRANSCRIPTIONAL REGULATOR"/>
    <property type="match status" value="1"/>
</dbReference>
<dbReference type="GO" id="GO:0043565">
    <property type="term" value="F:sequence-specific DNA binding"/>
    <property type="evidence" value="ECO:0007669"/>
    <property type="project" value="InterPro"/>
</dbReference>
<proteinExistence type="predicted"/>
<sequence length="305" mass="35361">MMKSKDTLLLEIKSIAKQHELLRAEKPVHPLISLHRFADIPQMEIQERTKLISYFYQIVLKRECPCKLKYGQSNYDFDEGVMSFFSPKQISIIEPGDMFPSAGWLLSIHPDFLNSYPLAQKIKTYGFFEYTMNEALIMSKEEENTIDVIFKSIEKEYCLPIDNFSQDVLIANIELLLTHCTRYYNRQMISRKPVNQTLLIKVEAILNTYFQNSENNRLPSAEFISSQLNLSAKYLSDCLKQLTGHGIQQHIHEKLIEKAKEQLGNTDFTVAEIAYNLGFGYPQSFNKLFKSKTNISPLAYRKSLN</sequence>
<evidence type="ECO:0000259" key="4">
    <source>
        <dbReference type="PROSITE" id="PS01124"/>
    </source>
</evidence>
<organism evidence="5 6">
    <name type="scientific">Pedobacter antarcticus</name>
    <dbReference type="NCBI Taxonomy" id="34086"/>
    <lineage>
        <taxon>Bacteria</taxon>
        <taxon>Pseudomonadati</taxon>
        <taxon>Bacteroidota</taxon>
        <taxon>Sphingobacteriia</taxon>
        <taxon>Sphingobacteriales</taxon>
        <taxon>Sphingobacteriaceae</taxon>
        <taxon>Pedobacter</taxon>
    </lineage>
</organism>
<dbReference type="PANTHER" id="PTHR43280:SF32">
    <property type="entry name" value="TRANSCRIPTIONAL REGULATORY PROTEIN"/>
    <property type="match status" value="1"/>
</dbReference>
<keyword evidence="1" id="KW-0805">Transcription regulation</keyword>
<dbReference type="Proteomes" id="UP000183129">
    <property type="component" value="Unassembled WGS sequence"/>
</dbReference>
<reference evidence="5 6" key="1">
    <citation type="submission" date="2016-10" db="EMBL/GenBank/DDBJ databases">
        <authorList>
            <person name="de Groot N.N."/>
        </authorList>
    </citation>
    <scope>NUCLEOTIDE SEQUENCE [LARGE SCALE GENOMIC DNA]</scope>
    <source>
        <strain evidence="5 6">ATCC 51969</strain>
    </source>
</reference>
<accession>A0A1I2GCA0</accession>
<dbReference type="InterPro" id="IPR009057">
    <property type="entry name" value="Homeodomain-like_sf"/>
</dbReference>
<dbReference type="EMBL" id="FONS01000005">
    <property type="protein sequence ID" value="SFF14557.1"/>
    <property type="molecule type" value="Genomic_DNA"/>
</dbReference>
<gene>
    <name evidence="5" type="ORF">SAMN03003324_02615</name>
</gene>
<keyword evidence="2" id="KW-0238">DNA-binding</keyword>
<evidence type="ECO:0000256" key="1">
    <source>
        <dbReference type="ARBA" id="ARBA00023015"/>
    </source>
</evidence>
<dbReference type="InterPro" id="IPR018060">
    <property type="entry name" value="HTH_AraC"/>
</dbReference>
<evidence type="ECO:0000256" key="3">
    <source>
        <dbReference type="ARBA" id="ARBA00023163"/>
    </source>
</evidence>